<feature type="transmembrane region" description="Helical" evidence="5">
    <location>
        <begin position="66"/>
        <end position="85"/>
    </location>
</feature>
<feature type="transmembrane region" description="Helical" evidence="5">
    <location>
        <begin position="186"/>
        <end position="208"/>
    </location>
</feature>
<gene>
    <name evidence="7" type="ORF">PoB_004565900</name>
</gene>
<proteinExistence type="predicted"/>
<evidence type="ECO:0000256" key="4">
    <source>
        <dbReference type="ARBA" id="ARBA00023136"/>
    </source>
</evidence>
<evidence type="ECO:0000256" key="1">
    <source>
        <dbReference type="ARBA" id="ARBA00004141"/>
    </source>
</evidence>
<dbReference type="EMBL" id="BLXT01005026">
    <property type="protein sequence ID" value="GFO19154.1"/>
    <property type="molecule type" value="Genomic_DNA"/>
</dbReference>
<keyword evidence="3 5" id="KW-1133">Transmembrane helix</keyword>
<accession>A0AAV4BLG3</accession>
<dbReference type="InterPro" id="IPR050927">
    <property type="entry name" value="TRPM"/>
</dbReference>
<feature type="transmembrane region" description="Helical" evidence="5">
    <location>
        <begin position="105"/>
        <end position="128"/>
    </location>
</feature>
<evidence type="ECO:0000256" key="3">
    <source>
        <dbReference type="ARBA" id="ARBA00022989"/>
    </source>
</evidence>
<evidence type="ECO:0000256" key="5">
    <source>
        <dbReference type="SAM" id="Phobius"/>
    </source>
</evidence>
<dbReference type="InterPro" id="IPR005821">
    <property type="entry name" value="Ion_trans_dom"/>
</dbReference>
<dbReference type="PANTHER" id="PTHR13800:SF12">
    <property type="entry name" value="TRANSIENT RECEPTOR POTENTIAL CATION CHANNEL SUBFAMILY M MEMBER-LIKE 2"/>
    <property type="match status" value="1"/>
</dbReference>
<dbReference type="GO" id="GO:0005886">
    <property type="term" value="C:plasma membrane"/>
    <property type="evidence" value="ECO:0007669"/>
    <property type="project" value="TreeGrafter"/>
</dbReference>
<feature type="transmembrane region" description="Helical" evidence="5">
    <location>
        <begin position="34"/>
        <end position="54"/>
    </location>
</feature>
<organism evidence="7 8">
    <name type="scientific">Plakobranchus ocellatus</name>
    <dbReference type="NCBI Taxonomy" id="259542"/>
    <lineage>
        <taxon>Eukaryota</taxon>
        <taxon>Metazoa</taxon>
        <taxon>Spiralia</taxon>
        <taxon>Lophotrochozoa</taxon>
        <taxon>Mollusca</taxon>
        <taxon>Gastropoda</taxon>
        <taxon>Heterobranchia</taxon>
        <taxon>Euthyneura</taxon>
        <taxon>Panpulmonata</taxon>
        <taxon>Sacoglossa</taxon>
        <taxon>Placobranchoidea</taxon>
        <taxon>Plakobranchidae</taxon>
        <taxon>Plakobranchus</taxon>
    </lineage>
</organism>
<dbReference type="PANTHER" id="PTHR13800">
    <property type="entry name" value="TRANSIENT RECEPTOR POTENTIAL CATION CHANNEL, SUBFAMILY M, MEMBER 6"/>
    <property type="match status" value="1"/>
</dbReference>
<comment type="subcellular location">
    <subcellularLocation>
        <location evidence="1">Membrane</location>
        <topology evidence="1">Multi-pass membrane protein</topology>
    </subcellularLocation>
</comment>
<evidence type="ECO:0000256" key="2">
    <source>
        <dbReference type="ARBA" id="ARBA00022692"/>
    </source>
</evidence>
<keyword evidence="8" id="KW-1185">Reference proteome</keyword>
<sequence>MVWVFTIFLEEVRQFLESYASTFRSKVWSYLHDTWNILDLATILLFVLGVILRLAPGPSPQLLDAARVVLSINLITFFSRILHIFSISKQLGPKLSMIYQMIQDLMWFVAILLVFIISYAVASEAVLYPESELNWKLFFYLPRKAYWHIYGELFLEDIEGENTCTNDPNLYNNYSVLRCPSDVGRYFVPILLGLYILMTNVLLLNLLIAMF</sequence>
<protein>
    <submittedName>
        <fullName evidence="7">Transient receptor potential cation channel subfamily m member 2-like</fullName>
    </submittedName>
</protein>
<comment type="caution">
    <text evidence="7">The sequence shown here is derived from an EMBL/GenBank/DDBJ whole genome shotgun (WGS) entry which is preliminary data.</text>
</comment>
<feature type="domain" description="Ion transport" evidence="6">
    <location>
        <begin position="2"/>
        <end position="210"/>
    </location>
</feature>
<keyword evidence="7" id="KW-0675">Receptor</keyword>
<dbReference type="AlphaFoldDB" id="A0AAV4BLG3"/>
<keyword evidence="4 5" id="KW-0472">Membrane</keyword>
<evidence type="ECO:0000313" key="7">
    <source>
        <dbReference type="EMBL" id="GFO19154.1"/>
    </source>
</evidence>
<feature type="non-terminal residue" evidence="7">
    <location>
        <position position="211"/>
    </location>
</feature>
<keyword evidence="2 5" id="KW-0812">Transmembrane</keyword>
<reference evidence="7 8" key="1">
    <citation type="journal article" date="2021" name="Elife">
        <title>Chloroplast acquisition without the gene transfer in kleptoplastic sea slugs, Plakobranchus ocellatus.</title>
        <authorList>
            <person name="Maeda T."/>
            <person name="Takahashi S."/>
            <person name="Yoshida T."/>
            <person name="Shimamura S."/>
            <person name="Takaki Y."/>
            <person name="Nagai Y."/>
            <person name="Toyoda A."/>
            <person name="Suzuki Y."/>
            <person name="Arimoto A."/>
            <person name="Ishii H."/>
            <person name="Satoh N."/>
            <person name="Nishiyama T."/>
            <person name="Hasebe M."/>
            <person name="Maruyama T."/>
            <person name="Minagawa J."/>
            <person name="Obokata J."/>
            <person name="Shigenobu S."/>
        </authorList>
    </citation>
    <scope>NUCLEOTIDE SEQUENCE [LARGE SCALE GENOMIC DNA]</scope>
</reference>
<evidence type="ECO:0000259" key="6">
    <source>
        <dbReference type="Pfam" id="PF00520"/>
    </source>
</evidence>
<dbReference type="GO" id="GO:0099604">
    <property type="term" value="F:ligand-gated calcium channel activity"/>
    <property type="evidence" value="ECO:0007669"/>
    <property type="project" value="TreeGrafter"/>
</dbReference>
<name>A0AAV4BLG3_9GAST</name>
<evidence type="ECO:0000313" key="8">
    <source>
        <dbReference type="Proteomes" id="UP000735302"/>
    </source>
</evidence>
<dbReference type="Pfam" id="PF00520">
    <property type="entry name" value="Ion_trans"/>
    <property type="match status" value="1"/>
</dbReference>
<dbReference type="Proteomes" id="UP000735302">
    <property type="component" value="Unassembled WGS sequence"/>
</dbReference>